<reference evidence="1 2" key="1">
    <citation type="submission" date="2013-07" db="EMBL/GenBank/DDBJ databases">
        <authorList>
            <person name="Weinstock G."/>
            <person name="Sodergren E."/>
            <person name="Wylie T."/>
            <person name="Fulton L."/>
            <person name="Fulton R."/>
            <person name="Fronick C."/>
            <person name="O'Laughlin M."/>
            <person name="Godfrey J."/>
            <person name="Miner T."/>
            <person name="Herter B."/>
            <person name="Appelbaum E."/>
            <person name="Cordes M."/>
            <person name="Lek S."/>
            <person name="Wollam A."/>
            <person name="Pepin K.H."/>
            <person name="Palsikar V.B."/>
            <person name="Mitreva M."/>
            <person name="Wilson R.K."/>
        </authorList>
    </citation>
    <scope>NUCLEOTIDE SEQUENCE [LARGE SCALE GENOMIC DNA]</scope>
    <source>
        <strain evidence="1 2">ATCC 14940</strain>
    </source>
</reference>
<dbReference type="EMBL" id="AWSU01000045">
    <property type="protein sequence ID" value="ERI79945.1"/>
    <property type="molecule type" value="Genomic_DNA"/>
</dbReference>
<sequence length="106" mass="10586">MTAVTAGKIIGRGDIVMGADETAQGRSDKVGKPAADTIPGARNAVAGAVFRTADDKSAADLAADGAACQQKQGSLTGGRDSVLKAAYPAACSPADEQHRSSIGQQD</sequence>
<gene>
    <name evidence="1" type="ORF">CLOSYM_00581</name>
</gene>
<protein>
    <submittedName>
        <fullName evidence="1">Uncharacterized protein</fullName>
    </submittedName>
</protein>
<evidence type="ECO:0000313" key="2">
    <source>
        <dbReference type="Proteomes" id="UP000016491"/>
    </source>
</evidence>
<organism evidence="1 2">
    <name type="scientific">[Clostridium] symbiosum ATCC 14940</name>
    <dbReference type="NCBI Taxonomy" id="411472"/>
    <lineage>
        <taxon>Bacteria</taxon>
        <taxon>Bacillati</taxon>
        <taxon>Bacillota</taxon>
        <taxon>Clostridia</taxon>
        <taxon>Lachnospirales</taxon>
        <taxon>Lachnospiraceae</taxon>
        <taxon>Otoolea</taxon>
    </lineage>
</organism>
<proteinExistence type="predicted"/>
<dbReference type="Proteomes" id="UP000016491">
    <property type="component" value="Unassembled WGS sequence"/>
</dbReference>
<evidence type="ECO:0000313" key="1">
    <source>
        <dbReference type="EMBL" id="ERI79945.1"/>
    </source>
</evidence>
<comment type="caution">
    <text evidence="1">The sequence shown here is derived from an EMBL/GenBank/DDBJ whole genome shotgun (WGS) entry which is preliminary data.</text>
</comment>
<accession>A0ABC9U2S8</accession>
<name>A0ABC9U2S8_CLOSY</name>
<dbReference type="AlphaFoldDB" id="A0ABC9U2S8"/>